<sequence>MIQNYFSVSLSTPWKVALPLTDVETVIKLEPTEIAIIPGIAQFWYGVTNYRGNLLWVLDTEEFFKINSFQVNSLEKLTAVVLTTKIEGITKKVAFTAKGLEGVISIKLDSLSILSTQTKSQFSNSFVSQFQENDILFYLLDVQQLFKELSQKSELLPV</sequence>
<dbReference type="SMART" id="SM00260">
    <property type="entry name" value="CheW"/>
    <property type="match status" value="1"/>
</dbReference>
<organism evidence="2 3">
    <name type="scientific">Stanieria cyanosphaera (strain ATCC 29371 / PCC 7437)</name>
    <dbReference type="NCBI Taxonomy" id="111780"/>
    <lineage>
        <taxon>Bacteria</taxon>
        <taxon>Bacillati</taxon>
        <taxon>Cyanobacteriota</taxon>
        <taxon>Cyanophyceae</taxon>
        <taxon>Pleurocapsales</taxon>
        <taxon>Dermocarpellaceae</taxon>
        <taxon>Stanieria</taxon>
    </lineage>
</organism>
<dbReference type="Gene3D" id="2.40.50.180">
    <property type="entry name" value="CheA-289, Domain 4"/>
    <property type="match status" value="1"/>
</dbReference>
<dbReference type="InterPro" id="IPR039315">
    <property type="entry name" value="CheW"/>
</dbReference>
<dbReference type="eggNOG" id="COG0835">
    <property type="taxonomic scope" value="Bacteria"/>
</dbReference>
<dbReference type="GO" id="GO:0006935">
    <property type="term" value="P:chemotaxis"/>
    <property type="evidence" value="ECO:0007669"/>
    <property type="project" value="InterPro"/>
</dbReference>
<dbReference type="HOGENOM" id="CLU_048995_5_2_3"/>
<dbReference type="Pfam" id="PF01584">
    <property type="entry name" value="CheW"/>
    <property type="match status" value="1"/>
</dbReference>
<accession>K9XWM2</accession>
<dbReference type="PANTHER" id="PTHR22617:SF23">
    <property type="entry name" value="CHEMOTAXIS PROTEIN CHEW"/>
    <property type="match status" value="1"/>
</dbReference>
<evidence type="ECO:0000313" key="3">
    <source>
        <dbReference type="Proteomes" id="UP000010473"/>
    </source>
</evidence>
<feature type="domain" description="CheW-like" evidence="1">
    <location>
        <begin position="2"/>
        <end position="151"/>
    </location>
</feature>
<dbReference type="KEGG" id="scs:Sta7437_3425"/>
<dbReference type="RefSeq" id="WP_015194590.1">
    <property type="nucleotide sequence ID" value="NC_019748.1"/>
</dbReference>
<dbReference type="EMBL" id="CP003653">
    <property type="protein sequence ID" value="AFZ36928.1"/>
    <property type="molecule type" value="Genomic_DNA"/>
</dbReference>
<dbReference type="InterPro" id="IPR002545">
    <property type="entry name" value="CheW-lke_dom"/>
</dbReference>
<keyword evidence="3" id="KW-1185">Reference proteome</keyword>
<dbReference type="PANTHER" id="PTHR22617">
    <property type="entry name" value="CHEMOTAXIS SENSOR HISTIDINE KINASE-RELATED"/>
    <property type="match status" value="1"/>
</dbReference>
<dbReference type="STRING" id="111780.Sta7437_3425"/>
<dbReference type="OrthoDB" id="425983at2"/>
<gene>
    <name evidence="2" type="ordered locus">Sta7437_3425</name>
</gene>
<dbReference type="Gene3D" id="2.30.30.40">
    <property type="entry name" value="SH3 Domains"/>
    <property type="match status" value="1"/>
</dbReference>
<dbReference type="GO" id="GO:0005829">
    <property type="term" value="C:cytosol"/>
    <property type="evidence" value="ECO:0007669"/>
    <property type="project" value="TreeGrafter"/>
</dbReference>
<dbReference type="PROSITE" id="PS50851">
    <property type="entry name" value="CHEW"/>
    <property type="match status" value="1"/>
</dbReference>
<dbReference type="AlphaFoldDB" id="K9XWM2"/>
<dbReference type="SUPFAM" id="SSF50341">
    <property type="entry name" value="CheW-like"/>
    <property type="match status" value="1"/>
</dbReference>
<protein>
    <submittedName>
        <fullName evidence="2">CheW domain protein</fullName>
    </submittedName>
</protein>
<dbReference type="GO" id="GO:0007165">
    <property type="term" value="P:signal transduction"/>
    <property type="evidence" value="ECO:0007669"/>
    <property type="project" value="InterPro"/>
</dbReference>
<proteinExistence type="predicted"/>
<name>K9XWM2_STAC7</name>
<evidence type="ECO:0000313" key="2">
    <source>
        <dbReference type="EMBL" id="AFZ36928.1"/>
    </source>
</evidence>
<dbReference type="InterPro" id="IPR036061">
    <property type="entry name" value="CheW-like_dom_sf"/>
</dbReference>
<dbReference type="Proteomes" id="UP000010473">
    <property type="component" value="Chromosome"/>
</dbReference>
<evidence type="ECO:0000259" key="1">
    <source>
        <dbReference type="PROSITE" id="PS50851"/>
    </source>
</evidence>
<reference evidence="3" key="1">
    <citation type="journal article" date="2013" name="Proc. Natl. Acad. Sci. U.S.A.">
        <title>Improving the coverage of the cyanobacterial phylum using diversity-driven genome sequencing.</title>
        <authorList>
            <person name="Shih P.M."/>
            <person name="Wu D."/>
            <person name="Latifi A."/>
            <person name="Axen S.D."/>
            <person name="Fewer D.P."/>
            <person name="Talla E."/>
            <person name="Calteau A."/>
            <person name="Cai F."/>
            <person name="Tandeau de Marsac N."/>
            <person name="Rippka R."/>
            <person name="Herdman M."/>
            <person name="Sivonen K."/>
            <person name="Coursin T."/>
            <person name="Laurent T."/>
            <person name="Goodwin L."/>
            <person name="Nolan M."/>
            <person name="Davenport K.W."/>
            <person name="Han C.S."/>
            <person name="Rubin E.M."/>
            <person name="Eisen J.A."/>
            <person name="Woyke T."/>
            <person name="Gugger M."/>
            <person name="Kerfeld C.A."/>
        </authorList>
    </citation>
    <scope>NUCLEOTIDE SEQUENCE [LARGE SCALE GENOMIC DNA]</scope>
    <source>
        <strain evidence="3">ATCC 29371 / PCC 7437</strain>
    </source>
</reference>